<proteinExistence type="predicted"/>
<protein>
    <submittedName>
        <fullName evidence="2">Uncharacterized protein</fullName>
    </submittedName>
</protein>
<accession>A0AC34FVZ9</accession>
<evidence type="ECO:0000313" key="1">
    <source>
        <dbReference type="Proteomes" id="UP000887579"/>
    </source>
</evidence>
<reference evidence="2" key="1">
    <citation type="submission" date="2022-11" db="UniProtKB">
        <authorList>
            <consortium name="WormBaseParasite"/>
        </authorList>
    </citation>
    <scope>IDENTIFICATION</scope>
</reference>
<dbReference type="Proteomes" id="UP000887579">
    <property type="component" value="Unplaced"/>
</dbReference>
<sequence>MFAKLLSIFITFIFPTFIYALECNVGGICYGLGTIRPEPEYDTKKCEDACVSFKCILWENSNNIIMEGAGCYEDFVNVCKWTPTKYKDEIKENLKDFFINNEALIFHSCSDKDSCATIGKEGSMLDEEIFGSKNVKVQYPANVKCSYDDTPKKIFSSPKCSNMIICEPAGLYEIDTPEDQDFGSDKECEACFDFQCTNDGGNTVIEGNGCFEDFIHACPIVPDDKKEDILKNIKDSFYFNQNFTVTTCSNEETISSCNVKYVSFCVTLNLENLFIYF</sequence>
<organism evidence="1 2">
    <name type="scientific">Panagrolaimus sp. ES5</name>
    <dbReference type="NCBI Taxonomy" id="591445"/>
    <lineage>
        <taxon>Eukaryota</taxon>
        <taxon>Metazoa</taxon>
        <taxon>Ecdysozoa</taxon>
        <taxon>Nematoda</taxon>
        <taxon>Chromadorea</taxon>
        <taxon>Rhabditida</taxon>
        <taxon>Tylenchina</taxon>
        <taxon>Panagrolaimomorpha</taxon>
        <taxon>Panagrolaimoidea</taxon>
        <taxon>Panagrolaimidae</taxon>
        <taxon>Panagrolaimus</taxon>
    </lineage>
</organism>
<name>A0AC34FVZ9_9BILA</name>
<evidence type="ECO:0000313" key="2">
    <source>
        <dbReference type="WBParaSite" id="ES5_v2.g21506.t1"/>
    </source>
</evidence>
<dbReference type="WBParaSite" id="ES5_v2.g21506.t1">
    <property type="protein sequence ID" value="ES5_v2.g21506.t1"/>
    <property type="gene ID" value="ES5_v2.g21506"/>
</dbReference>